<dbReference type="InterPro" id="IPR008463">
    <property type="entry name" value="CtsR"/>
</dbReference>
<dbReference type="STRING" id="1121338.CLTEP_07830"/>
<evidence type="ECO:0000313" key="11">
    <source>
        <dbReference type="Proteomes" id="UP000075531"/>
    </source>
</evidence>
<gene>
    <name evidence="10" type="primary">ctsR</name>
    <name evidence="10" type="ORF">CLTEP_07830</name>
</gene>
<keyword evidence="5 7" id="KW-0238">DNA-binding</keyword>
<dbReference type="Gene3D" id="3.30.56.130">
    <property type="entry name" value="Transcriptional regulator CtsR, winged HTH domain"/>
    <property type="match status" value="1"/>
</dbReference>
<dbReference type="GO" id="GO:0006355">
    <property type="term" value="P:regulation of DNA-templated transcription"/>
    <property type="evidence" value="ECO:0007669"/>
    <property type="project" value="UniProtKB-UniRule"/>
</dbReference>
<evidence type="ECO:0000256" key="5">
    <source>
        <dbReference type="ARBA" id="ARBA00023125"/>
    </source>
</evidence>
<dbReference type="InterPro" id="IPR041908">
    <property type="entry name" value="CtsR_C_sf"/>
</dbReference>
<dbReference type="PATRIC" id="fig|1121338.3.peg.802"/>
<dbReference type="Gene3D" id="1.10.1200.150">
    <property type="entry name" value="Transcriptional regulator CtsR, C-terminal domain"/>
    <property type="match status" value="1"/>
</dbReference>
<evidence type="ECO:0000313" key="10">
    <source>
        <dbReference type="EMBL" id="KYH35159.1"/>
    </source>
</evidence>
<evidence type="ECO:0000259" key="8">
    <source>
        <dbReference type="Pfam" id="PF05848"/>
    </source>
</evidence>
<evidence type="ECO:0000256" key="4">
    <source>
        <dbReference type="ARBA" id="ARBA00023015"/>
    </source>
</evidence>
<dbReference type="Pfam" id="PF17727">
    <property type="entry name" value="CtsR_C"/>
    <property type="match status" value="1"/>
</dbReference>
<dbReference type="PIRSF" id="PIRSF010607">
    <property type="entry name" value="Txn_repr_CtsR"/>
    <property type="match status" value="1"/>
</dbReference>
<comment type="similarity">
    <text evidence="1 7">Belongs to the CtsR family.</text>
</comment>
<comment type="caution">
    <text evidence="10">The sequence shown here is derived from an EMBL/GenBank/DDBJ whole genome shotgun (WGS) entry which is preliminary data.</text>
</comment>
<dbReference type="EMBL" id="LTBA01000005">
    <property type="protein sequence ID" value="KYH35159.1"/>
    <property type="molecule type" value="Genomic_DNA"/>
</dbReference>
<reference evidence="10 11" key="1">
    <citation type="submission" date="2016-02" db="EMBL/GenBank/DDBJ databases">
        <title>Genome sequence of Clostridium tepidiprofundi DSM 19306.</title>
        <authorList>
            <person name="Poehlein A."/>
            <person name="Daniel R."/>
        </authorList>
    </citation>
    <scope>NUCLEOTIDE SEQUENCE [LARGE SCALE GENOMIC DNA]</scope>
    <source>
        <strain evidence="10 11">DSM 19306</strain>
    </source>
</reference>
<keyword evidence="4 7" id="KW-0805">Transcription regulation</keyword>
<dbReference type="GO" id="GO:0003677">
    <property type="term" value="F:DNA binding"/>
    <property type="evidence" value="ECO:0007669"/>
    <property type="project" value="UniProtKB-UniRule"/>
</dbReference>
<dbReference type="Proteomes" id="UP000075531">
    <property type="component" value="Unassembled WGS sequence"/>
</dbReference>
<evidence type="ECO:0000256" key="7">
    <source>
        <dbReference type="PIRNR" id="PIRNR010607"/>
    </source>
</evidence>
<accession>A0A151B5I5</accession>
<name>A0A151B5I5_9CLOT</name>
<evidence type="ECO:0000256" key="1">
    <source>
        <dbReference type="ARBA" id="ARBA00010189"/>
    </source>
</evidence>
<organism evidence="10 11">
    <name type="scientific">Clostridium tepidiprofundi DSM 19306</name>
    <dbReference type="NCBI Taxonomy" id="1121338"/>
    <lineage>
        <taxon>Bacteria</taxon>
        <taxon>Bacillati</taxon>
        <taxon>Bacillota</taxon>
        <taxon>Clostridia</taxon>
        <taxon>Eubacteriales</taxon>
        <taxon>Clostridiaceae</taxon>
        <taxon>Clostridium</taxon>
    </lineage>
</organism>
<dbReference type="Pfam" id="PF05848">
    <property type="entry name" value="CtsR"/>
    <property type="match status" value="1"/>
</dbReference>
<dbReference type="InterPro" id="IPR040465">
    <property type="entry name" value="CtsR_N"/>
</dbReference>
<proteinExistence type="inferred from homology"/>
<protein>
    <recommendedName>
        <fullName evidence="2 7">Transcriptional regulator CtsR</fullName>
    </recommendedName>
</protein>
<keyword evidence="3 7" id="KW-0678">Repressor</keyword>
<dbReference type="InterPro" id="IPR041473">
    <property type="entry name" value="CtsR_C"/>
</dbReference>
<sequence>MVKESQRLINERNGSVARLSDLIEEFIKEMFVDKDDYELEIKRNELANYFSCAPSQINYVLTTRFTTDKGYIIESRRGGGGCIKIKKIEYKEHNSLADVISEKIGNSITYSTGLGIVNNLLESNIITEREAKIIRIAINDRTLAASTDRRNNVRADILKSIIMSILS</sequence>
<dbReference type="InterPro" id="IPR041902">
    <property type="entry name" value="CtsR_N_sf"/>
</dbReference>
<keyword evidence="11" id="KW-1185">Reference proteome</keyword>
<feature type="domain" description="CtsR N-terminal HTH" evidence="8">
    <location>
        <begin position="18"/>
        <end position="89"/>
    </location>
</feature>
<evidence type="ECO:0000259" key="9">
    <source>
        <dbReference type="Pfam" id="PF17727"/>
    </source>
</evidence>
<evidence type="ECO:0000256" key="6">
    <source>
        <dbReference type="ARBA" id="ARBA00023163"/>
    </source>
</evidence>
<keyword evidence="6 7" id="KW-0804">Transcription</keyword>
<dbReference type="AlphaFoldDB" id="A0A151B5I5"/>
<feature type="domain" description="CtsR C-terminal dimerization" evidence="9">
    <location>
        <begin position="93"/>
        <end position="163"/>
    </location>
</feature>
<evidence type="ECO:0000256" key="3">
    <source>
        <dbReference type="ARBA" id="ARBA00022491"/>
    </source>
</evidence>
<evidence type="ECO:0000256" key="2">
    <source>
        <dbReference type="ARBA" id="ARBA00014129"/>
    </source>
</evidence>
<dbReference type="RefSeq" id="WP_201786583.1">
    <property type="nucleotide sequence ID" value="NZ_LTBA01000005.1"/>
</dbReference>